<comment type="caution">
    <text evidence="3">The sequence shown here is derived from an EMBL/GenBank/DDBJ whole genome shotgun (WGS) entry which is preliminary data.</text>
</comment>
<reference evidence="3" key="1">
    <citation type="submission" date="2023-07" db="EMBL/GenBank/DDBJ databases">
        <title>A chromosome-level genome assembly of Lolium multiflorum.</title>
        <authorList>
            <person name="Chen Y."/>
            <person name="Copetti D."/>
            <person name="Kolliker R."/>
            <person name="Studer B."/>
        </authorList>
    </citation>
    <scope>NUCLEOTIDE SEQUENCE</scope>
    <source>
        <strain evidence="3">02402/16</strain>
        <tissue evidence="3">Leaf</tissue>
    </source>
</reference>
<organism evidence="3 4">
    <name type="scientific">Lolium multiflorum</name>
    <name type="common">Italian ryegrass</name>
    <name type="synonym">Lolium perenne subsp. multiflorum</name>
    <dbReference type="NCBI Taxonomy" id="4521"/>
    <lineage>
        <taxon>Eukaryota</taxon>
        <taxon>Viridiplantae</taxon>
        <taxon>Streptophyta</taxon>
        <taxon>Embryophyta</taxon>
        <taxon>Tracheophyta</taxon>
        <taxon>Spermatophyta</taxon>
        <taxon>Magnoliopsida</taxon>
        <taxon>Liliopsida</taxon>
        <taxon>Poales</taxon>
        <taxon>Poaceae</taxon>
        <taxon>BOP clade</taxon>
        <taxon>Pooideae</taxon>
        <taxon>Poodae</taxon>
        <taxon>Poeae</taxon>
        <taxon>Poeae Chloroplast Group 2 (Poeae type)</taxon>
        <taxon>Loliodinae</taxon>
        <taxon>Loliinae</taxon>
        <taxon>Lolium</taxon>
    </lineage>
</organism>
<dbReference type="EMBL" id="JAUUTY010000001">
    <property type="protein sequence ID" value="KAK1699201.1"/>
    <property type="molecule type" value="Genomic_DNA"/>
</dbReference>
<evidence type="ECO:0000256" key="2">
    <source>
        <dbReference type="SAM" id="MobiDB-lite"/>
    </source>
</evidence>
<feature type="coiled-coil region" evidence="1">
    <location>
        <begin position="99"/>
        <end position="157"/>
    </location>
</feature>
<keyword evidence="1" id="KW-0175">Coiled coil</keyword>
<keyword evidence="4" id="KW-1185">Reference proteome</keyword>
<protein>
    <submittedName>
        <fullName evidence="3">Uncharacterized protein</fullName>
    </submittedName>
</protein>
<gene>
    <name evidence="3" type="ORF">QYE76_015898</name>
</gene>
<dbReference type="AlphaFoldDB" id="A0AAD8U3A9"/>
<name>A0AAD8U3A9_LOLMU</name>
<feature type="region of interest" description="Disordered" evidence="2">
    <location>
        <begin position="1"/>
        <end position="28"/>
    </location>
</feature>
<dbReference type="Proteomes" id="UP001231189">
    <property type="component" value="Unassembled WGS sequence"/>
</dbReference>
<accession>A0AAD8U3A9</accession>
<evidence type="ECO:0000313" key="3">
    <source>
        <dbReference type="EMBL" id="KAK1699201.1"/>
    </source>
</evidence>
<sequence length="178" mass="19550">MASTESLMAQKMVVRGEQESDASVQYRGGKSSTLTTATVLSGVSERVWEVEGDVVMHGAENEINRRTVLTGRDDALARPPLMDQFIRLGSQSIGFRNEADTLKVSLRQVEERVEALKAKLKLSKEAREKAEADAASVEDLRQRLAKAETALSDKIADQITHEQGIIDRLEAQKSALSP</sequence>
<proteinExistence type="predicted"/>
<evidence type="ECO:0000313" key="4">
    <source>
        <dbReference type="Proteomes" id="UP001231189"/>
    </source>
</evidence>
<evidence type="ECO:0000256" key="1">
    <source>
        <dbReference type="SAM" id="Coils"/>
    </source>
</evidence>